<dbReference type="FunFam" id="3.40.50.720:FF:000084">
    <property type="entry name" value="Short-chain dehydrogenase reductase"/>
    <property type="match status" value="1"/>
</dbReference>
<organism evidence="5 6">
    <name type="scientific">Parahaliea mediterranea</name>
    <dbReference type="NCBI Taxonomy" id="651086"/>
    <lineage>
        <taxon>Bacteria</taxon>
        <taxon>Pseudomonadati</taxon>
        <taxon>Pseudomonadota</taxon>
        <taxon>Gammaproteobacteria</taxon>
        <taxon>Cellvibrionales</taxon>
        <taxon>Halieaceae</taxon>
        <taxon>Parahaliea</taxon>
    </lineage>
</organism>
<feature type="domain" description="Ketoreductase" evidence="4">
    <location>
        <begin position="8"/>
        <end position="190"/>
    </location>
</feature>
<dbReference type="PRINTS" id="PR00080">
    <property type="entry name" value="SDRFAMILY"/>
</dbReference>
<dbReference type="InterPro" id="IPR051687">
    <property type="entry name" value="Peroxisomal_Beta-Oxidation"/>
</dbReference>
<dbReference type="SMART" id="SM00822">
    <property type="entry name" value="PKS_KR"/>
    <property type="match status" value="1"/>
</dbReference>
<dbReference type="Gene3D" id="3.40.50.720">
    <property type="entry name" value="NAD(P)-binding Rossmann-like Domain"/>
    <property type="match status" value="1"/>
</dbReference>
<gene>
    <name evidence="5" type="ORF">JYP50_09965</name>
</gene>
<dbReference type="AlphaFoldDB" id="A0A939DF09"/>
<reference evidence="5" key="1">
    <citation type="submission" date="2021-02" db="EMBL/GenBank/DDBJ databases">
        <title>PHA producing bacteria isolated from coastal sediment in Guangdong, Shenzhen.</title>
        <authorList>
            <person name="Zheng W."/>
            <person name="Yu S."/>
            <person name="Huang Y."/>
        </authorList>
    </citation>
    <scope>NUCLEOTIDE SEQUENCE</scope>
    <source>
        <strain evidence="5">TN14-10</strain>
    </source>
</reference>
<comment type="caution">
    <text evidence="5">The sequence shown here is derived from an EMBL/GenBank/DDBJ whole genome shotgun (WGS) entry which is preliminary data.</text>
</comment>
<dbReference type="PANTHER" id="PTHR45024">
    <property type="entry name" value="DEHYDROGENASES, SHORT CHAIN"/>
    <property type="match status" value="1"/>
</dbReference>
<dbReference type="RefSeq" id="WP_206560356.1">
    <property type="nucleotide sequence ID" value="NZ_JAFKCZ010000006.1"/>
</dbReference>
<keyword evidence="6" id="KW-1185">Reference proteome</keyword>
<evidence type="ECO:0000256" key="2">
    <source>
        <dbReference type="ARBA" id="ARBA00023002"/>
    </source>
</evidence>
<dbReference type="PANTHER" id="PTHR45024:SF2">
    <property type="entry name" value="SCP2 DOMAIN-CONTAINING PROTEIN"/>
    <property type="match status" value="1"/>
</dbReference>
<dbReference type="Proteomes" id="UP000664303">
    <property type="component" value="Unassembled WGS sequence"/>
</dbReference>
<dbReference type="PRINTS" id="PR00081">
    <property type="entry name" value="GDHRDH"/>
</dbReference>
<evidence type="ECO:0000259" key="4">
    <source>
        <dbReference type="SMART" id="SM00822"/>
    </source>
</evidence>
<accession>A0A939DF09</accession>
<dbReference type="InterPro" id="IPR057326">
    <property type="entry name" value="KR_dom"/>
</dbReference>
<dbReference type="InterPro" id="IPR002347">
    <property type="entry name" value="SDR_fam"/>
</dbReference>
<name>A0A939DF09_9GAMM</name>
<proteinExistence type="inferred from homology"/>
<dbReference type="SUPFAM" id="SSF51735">
    <property type="entry name" value="NAD(P)-binding Rossmann-fold domains"/>
    <property type="match status" value="1"/>
</dbReference>
<keyword evidence="2" id="KW-0560">Oxidoreductase</keyword>
<evidence type="ECO:0000256" key="1">
    <source>
        <dbReference type="ARBA" id="ARBA00006484"/>
    </source>
</evidence>
<sequence>MGKLLEGKIAVVTGAGKGIGKGHCEHLLKNGASVVVNDIDREAADLLVEQLVSSGGRAVANYADIGSREGCAELVESCCAHYGRIDILINNAGVVRDKSFLKLNDDDFELVWRVHVMGTFWCSQHAARKMVEQGDGGAILNTTSGAQFGNFGQTNYSAAKGAISSMTYTWAIELARKGIRVNAIGPLATTHMSATYKDADNMPYFDPAANGPMVCWLCSDEADAISGQVFGTGGERISHMVQPHYGKTLTREGGWEIEDIRKHFLQHMPAEFGPFGVLGKPYPFHDGIQSIAAQAATEQGS</sequence>
<evidence type="ECO:0000313" key="6">
    <source>
        <dbReference type="Proteomes" id="UP000664303"/>
    </source>
</evidence>
<evidence type="ECO:0000256" key="3">
    <source>
        <dbReference type="RuleBase" id="RU000363"/>
    </source>
</evidence>
<dbReference type="Pfam" id="PF00106">
    <property type="entry name" value="adh_short"/>
    <property type="match status" value="1"/>
</dbReference>
<dbReference type="InterPro" id="IPR036291">
    <property type="entry name" value="NAD(P)-bd_dom_sf"/>
</dbReference>
<evidence type="ECO:0000313" key="5">
    <source>
        <dbReference type="EMBL" id="MBN7796918.1"/>
    </source>
</evidence>
<protein>
    <submittedName>
        <fullName evidence="5">SDR family NAD(P)-dependent oxidoreductase</fullName>
    </submittedName>
</protein>
<dbReference type="GO" id="GO:0016491">
    <property type="term" value="F:oxidoreductase activity"/>
    <property type="evidence" value="ECO:0007669"/>
    <property type="project" value="UniProtKB-KW"/>
</dbReference>
<comment type="similarity">
    <text evidence="1 3">Belongs to the short-chain dehydrogenases/reductases (SDR) family.</text>
</comment>
<dbReference type="EMBL" id="JAFKCZ010000006">
    <property type="protein sequence ID" value="MBN7796918.1"/>
    <property type="molecule type" value="Genomic_DNA"/>
</dbReference>